<dbReference type="Pfam" id="PF08634">
    <property type="entry name" value="Pet127"/>
    <property type="match status" value="1"/>
</dbReference>
<dbReference type="AlphaFoldDB" id="A0A9P5L218"/>
<accession>A0A9P5L218</accession>
<organism evidence="2 3">
    <name type="scientific">Penicillium crustosum</name>
    <name type="common">Blue mold fungus</name>
    <dbReference type="NCBI Taxonomy" id="36656"/>
    <lineage>
        <taxon>Eukaryota</taxon>
        <taxon>Fungi</taxon>
        <taxon>Dikarya</taxon>
        <taxon>Ascomycota</taxon>
        <taxon>Pezizomycotina</taxon>
        <taxon>Eurotiomycetes</taxon>
        <taxon>Eurotiomycetidae</taxon>
        <taxon>Eurotiales</taxon>
        <taxon>Aspergillaceae</taxon>
        <taxon>Penicillium</taxon>
    </lineage>
</organism>
<dbReference type="PANTHER" id="PTHR31014:SF0">
    <property type="entry name" value="MITOCHONDRIAL TRANSLATION SYSTEM COMPONENT PET127-RELATED"/>
    <property type="match status" value="1"/>
</dbReference>
<feature type="compositionally biased region" description="Basic and acidic residues" evidence="1">
    <location>
        <begin position="775"/>
        <end position="785"/>
    </location>
</feature>
<dbReference type="EMBL" id="JAAOZQ010000069">
    <property type="protein sequence ID" value="KAF7520797.1"/>
    <property type="molecule type" value="Genomic_DNA"/>
</dbReference>
<feature type="compositionally biased region" description="Acidic residues" evidence="1">
    <location>
        <begin position="697"/>
        <end position="719"/>
    </location>
</feature>
<dbReference type="PANTHER" id="PTHR31014">
    <property type="entry name" value="MITOCHONDRIAL TRANSLATION SYSTEM COMPONENT PET127-RELATED"/>
    <property type="match status" value="1"/>
</dbReference>
<feature type="region of interest" description="Disordered" evidence="1">
    <location>
        <begin position="73"/>
        <end position="98"/>
    </location>
</feature>
<feature type="region of interest" description="Disordered" evidence="1">
    <location>
        <begin position="185"/>
        <end position="258"/>
    </location>
</feature>
<proteinExistence type="predicted"/>
<evidence type="ECO:0000313" key="2">
    <source>
        <dbReference type="EMBL" id="KAF7520797.1"/>
    </source>
</evidence>
<feature type="region of interest" description="Disordered" evidence="1">
    <location>
        <begin position="766"/>
        <end position="805"/>
    </location>
</feature>
<evidence type="ECO:0000256" key="1">
    <source>
        <dbReference type="SAM" id="MobiDB-lite"/>
    </source>
</evidence>
<dbReference type="OrthoDB" id="10249045at2759"/>
<feature type="compositionally biased region" description="Low complexity" evidence="1">
    <location>
        <begin position="133"/>
        <end position="158"/>
    </location>
</feature>
<reference evidence="2" key="1">
    <citation type="submission" date="2020-02" db="EMBL/GenBank/DDBJ databases">
        <authorList>
            <person name="Lichtner F.J."/>
        </authorList>
    </citation>
    <scope>NUCLEOTIDE SEQUENCE</scope>
    <source>
        <strain evidence="2">G10</strain>
    </source>
</reference>
<comment type="caution">
    <text evidence="2">The sequence shown here is derived from an EMBL/GenBank/DDBJ whole genome shotgun (WGS) entry which is preliminary data.</text>
</comment>
<feature type="region of interest" description="Disordered" evidence="1">
    <location>
        <begin position="697"/>
        <end position="722"/>
    </location>
</feature>
<feature type="region of interest" description="Disordered" evidence="1">
    <location>
        <begin position="130"/>
        <end position="161"/>
    </location>
</feature>
<keyword evidence="3" id="KW-1185">Reference proteome</keyword>
<gene>
    <name evidence="2" type="ORF">PCG10_008722</name>
</gene>
<dbReference type="InterPro" id="IPR013943">
    <property type="entry name" value="Pet127"/>
</dbReference>
<protein>
    <submittedName>
        <fullName evidence="2">Uncharacterized protein</fullName>
    </submittedName>
</protein>
<sequence>MLRTSLRSVSGPSSRHVRLSCLARPGAPSLRQFHRISALHTDSVETNLETNSFNASTEPSVPLPLNDQIPAAKDVASNKPHNPQPLEEQKPPTASEWAGMKARQRYKYRKRYPLLYNKFKMEVLNKDITPSQAAQSEGPPSEEAASEETASQETPSEAARVEAEKIKALQQKVIEADMEAKRERKAKIKAQTLKKKEKESQPEAEIPTDGASDTPASSEPKESTLSLKSTSDVVTQTLDTSSKSDVASQNEPEEETKDREILWFMRNHITSKDRGTLYSKDQKLWLKELPVPLPPVPRVAFGLDRVLFNPGVYQLRDPRSLVYNFDPYLDQIMPVTEFDFSALKPYVTSSQDVTACEMTEKHGKKYYGSSSSMTSVLAHFHFLLSAWRPVDVTKISRGFEDPMRTFTRLLRAPTAMFLRYKEKEDIYAIDADKEYDYANILMNLGKSMEKQLTMPKEQFERYRRSDPNKITAEEEAATPESYHYSTAGKFLLRSQLDAYDPRLPGTGMFDLKTRAVVSIRMEATDHERGMGYEIRRRYGKWESYEREYFDMIRAAFLKYSLQVRVGRMDGIFVAYHNIERIFGFQYIPLDEMDQALHGTPNTALGDKEFELSLALWEKILDKATKKYPKKSLRFHFETREATVPYMTIVAEPVTDEQIDAIQTKNKAHIDAIQDRLLNPEQYIDRTPEAAMVGSAEELADESLYPEEEEEEELPEAEAEAEAKYSIESEFRLEDGELAEAEAEAEAEAVNVQKDPNTKSLAETLFPEEEGEELSEAEKSEYHPSIETEQTPEPIDPTKTVPKRDPFVEDDVDEDVLGMILVIHNNVNGVAVERPTWFTVNDNWDIDYELNELSLKESNEALRTCKRRRNQVLRKSVTDHEAGFFRTIKHMTSKGRAWRKRMDEKDRERGILVYKDSCDM</sequence>
<feature type="compositionally biased region" description="Polar residues" evidence="1">
    <location>
        <begin position="223"/>
        <end position="250"/>
    </location>
</feature>
<evidence type="ECO:0000313" key="3">
    <source>
        <dbReference type="Proteomes" id="UP000701341"/>
    </source>
</evidence>
<feature type="region of interest" description="Disordered" evidence="1">
    <location>
        <begin position="739"/>
        <end position="758"/>
    </location>
</feature>
<dbReference type="Proteomes" id="UP000701341">
    <property type="component" value="Unassembled WGS sequence"/>
</dbReference>
<dbReference type="GO" id="GO:0000964">
    <property type="term" value="P:mitochondrial RNA 5'-end processing"/>
    <property type="evidence" value="ECO:0007669"/>
    <property type="project" value="TreeGrafter"/>
</dbReference>
<dbReference type="GO" id="GO:0005740">
    <property type="term" value="C:mitochondrial envelope"/>
    <property type="evidence" value="ECO:0007669"/>
    <property type="project" value="TreeGrafter"/>
</dbReference>
<name>A0A9P5L218_PENCR</name>